<evidence type="ECO:0000259" key="13">
    <source>
        <dbReference type="PROSITE" id="PS51677"/>
    </source>
</evidence>
<dbReference type="GO" id="GO:0098552">
    <property type="term" value="C:side of membrane"/>
    <property type="evidence" value="ECO:0007669"/>
    <property type="project" value="UniProtKB-KW"/>
</dbReference>
<keyword evidence="4" id="KW-0336">GPI-anchor</keyword>
<evidence type="ECO:0000313" key="14">
    <source>
        <dbReference type="EMBL" id="KZT42735.1"/>
    </source>
</evidence>
<evidence type="ECO:0000313" key="15">
    <source>
        <dbReference type="Proteomes" id="UP000076798"/>
    </source>
</evidence>
<dbReference type="PANTHER" id="PTHR46471:SF2">
    <property type="entry name" value="CHITIN DEACETYLASE-RELATED"/>
    <property type="match status" value="1"/>
</dbReference>
<dbReference type="GO" id="GO:0016810">
    <property type="term" value="F:hydrolase activity, acting on carbon-nitrogen (but not peptide) bonds"/>
    <property type="evidence" value="ECO:0007669"/>
    <property type="project" value="InterPro"/>
</dbReference>
<comment type="cofactor">
    <cofactor evidence="1">
        <name>Co(2+)</name>
        <dbReference type="ChEBI" id="CHEBI:48828"/>
    </cofactor>
</comment>
<dbReference type="OrthoDB" id="2125469at2759"/>
<comment type="subcellular location">
    <subcellularLocation>
        <location evidence="2">Cell membrane</location>
        <topology evidence="2">Lipid-anchor</topology>
        <topology evidence="2">GPI-anchor</topology>
    </subcellularLocation>
</comment>
<feature type="non-terminal residue" evidence="14">
    <location>
        <position position="263"/>
    </location>
</feature>
<dbReference type="InterPro" id="IPR011330">
    <property type="entry name" value="Glyco_hydro/deAcase_b/a-brl"/>
</dbReference>
<evidence type="ECO:0000256" key="1">
    <source>
        <dbReference type="ARBA" id="ARBA00001941"/>
    </source>
</evidence>
<keyword evidence="4" id="KW-0325">Glycoprotein</keyword>
<evidence type="ECO:0000256" key="2">
    <source>
        <dbReference type="ARBA" id="ARBA00004609"/>
    </source>
</evidence>
<dbReference type="EMBL" id="KV428011">
    <property type="protein sequence ID" value="KZT42735.1"/>
    <property type="molecule type" value="Genomic_DNA"/>
</dbReference>
<dbReference type="GO" id="GO:0005975">
    <property type="term" value="P:carbohydrate metabolic process"/>
    <property type="evidence" value="ECO:0007669"/>
    <property type="project" value="InterPro"/>
</dbReference>
<dbReference type="STRING" id="1314776.A0A166HHX3"/>
<evidence type="ECO:0000256" key="6">
    <source>
        <dbReference type="ARBA" id="ARBA00022729"/>
    </source>
</evidence>
<dbReference type="GO" id="GO:0071555">
    <property type="term" value="P:cell wall organization"/>
    <property type="evidence" value="ECO:0007669"/>
    <property type="project" value="UniProtKB-KW"/>
</dbReference>
<dbReference type="AlphaFoldDB" id="A0A166HHX3"/>
<keyword evidence="3" id="KW-1003">Cell membrane</keyword>
<keyword evidence="10" id="KW-0449">Lipoprotein</keyword>
<sequence>MLSIILSLVALVVVAVNASPIELEGLEKRGLATVYTSCKNANQVALTFDDGGWIYEAHVVDTLNQWGAKGTFFSCSVNSCIYRPSGECIYDKSRMSNLTHAYNSGHQIGSHTWRHLDLTTLSWDQVHDQMWRTELAMQRILGVSPALMRPPYGNLNNNVRAVAANRNQSIVTWDFDSGDSVGLTVQESEQRYAQIAKQHPKNILTLNHETYASTVYTLLPYALKTLSAKGYKFVTVAECLNLAPYKKSGTTYKPGKPDGSWNC</sequence>
<accession>A0A166HHX3</accession>
<organism evidence="14 15">
    <name type="scientific">Sistotremastrum suecicum HHB10207 ss-3</name>
    <dbReference type="NCBI Taxonomy" id="1314776"/>
    <lineage>
        <taxon>Eukaryota</taxon>
        <taxon>Fungi</taxon>
        <taxon>Dikarya</taxon>
        <taxon>Basidiomycota</taxon>
        <taxon>Agaricomycotina</taxon>
        <taxon>Agaricomycetes</taxon>
        <taxon>Sistotremastrales</taxon>
        <taxon>Sistotremastraceae</taxon>
        <taxon>Sistotremastrum</taxon>
    </lineage>
</organism>
<evidence type="ECO:0000256" key="12">
    <source>
        <dbReference type="SAM" id="SignalP"/>
    </source>
</evidence>
<evidence type="ECO:0000256" key="9">
    <source>
        <dbReference type="ARBA" id="ARBA00023277"/>
    </source>
</evidence>
<keyword evidence="8" id="KW-0472">Membrane</keyword>
<dbReference type="PROSITE" id="PS51677">
    <property type="entry name" value="NODB"/>
    <property type="match status" value="1"/>
</dbReference>
<dbReference type="SUPFAM" id="SSF88713">
    <property type="entry name" value="Glycoside hydrolase/deacetylase"/>
    <property type="match status" value="1"/>
</dbReference>
<keyword evidence="6 12" id="KW-0732">Signal</keyword>
<dbReference type="Pfam" id="PF01522">
    <property type="entry name" value="Polysacc_deac_1"/>
    <property type="match status" value="1"/>
</dbReference>
<dbReference type="InterPro" id="IPR002509">
    <property type="entry name" value="NODB_dom"/>
</dbReference>
<feature type="domain" description="NodB homology" evidence="13">
    <location>
        <begin position="42"/>
        <end position="234"/>
    </location>
</feature>
<proteinExistence type="predicted"/>
<name>A0A166HHX3_9AGAM</name>
<evidence type="ECO:0000256" key="5">
    <source>
        <dbReference type="ARBA" id="ARBA00022723"/>
    </source>
</evidence>
<feature type="chain" id="PRO_5007874627" evidence="12">
    <location>
        <begin position="19"/>
        <end position="263"/>
    </location>
</feature>
<keyword evidence="5" id="KW-0479">Metal-binding</keyword>
<keyword evidence="11" id="KW-0961">Cell wall biogenesis/degradation</keyword>
<dbReference type="Proteomes" id="UP000076798">
    <property type="component" value="Unassembled WGS sequence"/>
</dbReference>
<evidence type="ECO:0000256" key="3">
    <source>
        <dbReference type="ARBA" id="ARBA00022475"/>
    </source>
</evidence>
<dbReference type="PANTHER" id="PTHR46471">
    <property type="entry name" value="CHITIN DEACETYLASE"/>
    <property type="match status" value="1"/>
</dbReference>
<evidence type="ECO:0000256" key="10">
    <source>
        <dbReference type="ARBA" id="ARBA00023288"/>
    </source>
</evidence>
<feature type="signal peptide" evidence="12">
    <location>
        <begin position="1"/>
        <end position="18"/>
    </location>
</feature>
<gene>
    <name evidence="14" type="ORF">SISSUDRAFT_998475</name>
</gene>
<keyword evidence="7" id="KW-0378">Hydrolase</keyword>
<evidence type="ECO:0000256" key="4">
    <source>
        <dbReference type="ARBA" id="ARBA00022622"/>
    </source>
</evidence>
<dbReference type="GO" id="GO:0005886">
    <property type="term" value="C:plasma membrane"/>
    <property type="evidence" value="ECO:0007669"/>
    <property type="project" value="UniProtKB-SubCell"/>
</dbReference>
<evidence type="ECO:0000256" key="7">
    <source>
        <dbReference type="ARBA" id="ARBA00022801"/>
    </source>
</evidence>
<dbReference type="Gene3D" id="3.20.20.370">
    <property type="entry name" value="Glycoside hydrolase/deacetylase"/>
    <property type="match status" value="1"/>
</dbReference>
<dbReference type="GO" id="GO:0046872">
    <property type="term" value="F:metal ion binding"/>
    <property type="evidence" value="ECO:0007669"/>
    <property type="project" value="UniProtKB-KW"/>
</dbReference>
<keyword evidence="15" id="KW-1185">Reference proteome</keyword>
<protein>
    <submittedName>
        <fullName evidence="14">Carbohydrate esterase family 4 protein</fullName>
    </submittedName>
</protein>
<evidence type="ECO:0000256" key="8">
    <source>
        <dbReference type="ARBA" id="ARBA00023136"/>
    </source>
</evidence>
<keyword evidence="9" id="KW-0119">Carbohydrate metabolism</keyword>
<dbReference type="CDD" id="cd10951">
    <property type="entry name" value="CE4_ClCDA_like"/>
    <property type="match status" value="1"/>
</dbReference>
<evidence type="ECO:0000256" key="11">
    <source>
        <dbReference type="ARBA" id="ARBA00023316"/>
    </source>
</evidence>
<reference evidence="14 15" key="1">
    <citation type="journal article" date="2016" name="Mol. Biol. Evol.">
        <title>Comparative Genomics of Early-Diverging Mushroom-Forming Fungi Provides Insights into the Origins of Lignocellulose Decay Capabilities.</title>
        <authorList>
            <person name="Nagy L.G."/>
            <person name="Riley R."/>
            <person name="Tritt A."/>
            <person name="Adam C."/>
            <person name="Daum C."/>
            <person name="Floudas D."/>
            <person name="Sun H."/>
            <person name="Yadav J.S."/>
            <person name="Pangilinan J."/>
            <person name="Larsson K.H."/>
            <person name="Matsuura K."/>
            <person name="Barry K."/>
            <person name="Labutti K."/>
            <person name="Kuo R."/>
            <person name="Ohm R.A."/>
            <person name="Bhattacharya S.S."/>
            <person name="Shirouzu T."/>
            <person name="Yoshinaga Y."/>
            <person name="Martin F.M."/>
            <person name="Grigoriev I.V."/>
            <person name="Hibbett D.S."/>
        </authorList>
    </citation>
    <scope>NUCLEOTIDE SEQUENCE [LARGE SCALE GENOMIC DNA]</scope>
    <source>
        <strain evidence="14 15">HHB10207 ss-3</strain>
    </source>
</reference>